<dbReference type="SUPFAM" id="SSF53901">
    <property type="entry name" value="Thiolase-like"/>
    <property type="match status" value="1"/>
</dbReference>
<evidence type="ECO:0000259" key="1">
    <source>
        <dbReference type="Pfam" id="PF00109"/>
    </source>
</evidence>
<reference evidence="2" key="1">
    <citation type="submission" date="2023-03" db="EMBL/GenBank/DDBJ databases">
        <title>Massive genome expansion in bonnet fungi (Mycena s.s.) driven by repeated elements and novel gene families across ecological guilds.</title>
        <authorList>
            <consortium name="Lawrence Berkeley National Laboratory"/>
            <person name="Harder C.B."/>
            <person name="Miyauchi S."/>
            <person name="Viragh M."/>
            <person name="Kuo A."/>
            <person name="Thoen E."/>
            <person name="Andreopoulos B."/>
            <person name="Lu D."/>
            <person name="Skrede I."/>
            <person name="Drula E."/>
            <person name="Henrissat B."/>
            <person name="Morin E."/>
            <person name="Kohler A."/>
            <person name="Barry K."/>
            <person name="LaButti K."/>
            <person name="Morin E."/>
            <person name="Salamov A."/>
            <person name="Lipzen A."/>
            <person name="Mereny Z."/>
            <person name="Hegedus B."/>
            <person name="Baldrian P."/>
            <person name="Stursova M."/>
            <person name="Weitz H."/>
            <person name="Taylor A."/>
            <person name="Grigoriev I.V."/>
            <person name="Nagy L.G."/>
            <person name="Martin F."/>
            <person name="Kauserud H."/>
        </authorList>
    </citation>
    <scope>NUCLEOTIDE SEQUENCE</scope>
    <source>
        <strain evidence="2">CBHHK188m</strain>
    </source>
</reference>
<sequence length="70" mass="7771">MVNRINYVYDLLGPSLLVDTACPSALTVMHLALRAIQNDSYARGANTVVVKRYDKSVEHQDHILVMLIGS</sequence>
<organism evidence="2 3">
    <name type="scientific">Mycena maculata</name>
    <dbReference type="NCBI Taxonomy" id="230809"/>
    <lineage>
        <taxon>Eukaryota</taxon>
        <taxon>Fungi</taxon>
        <taxon>Dikarya</taxon>
        <taxon>Basidiomycota</taxon>
        <taxon>Agaricomycotina</taxon>
        <taxon>Agaricomycetes</taxon>
        <taxon>Agaricomycetidae</taxon>
        <taxon>Agaricales</taxon>
        <taxon>Marasmiineae</taxon>
        <taxon>Mycenaceae</taxon>
        <taxon>Mycena</taxon>
    </lineage>
</organism>
<evidence type="ECO:0000313" key="3">
    <source>
        <dbReference type="Proteomes" id="UP001215280"/>
    </source>
</evidence>
<dbReference type="Gene3D" id="3.40.47.10">
    <property type="match status" value="1"/>
</dbReference>
<dbReference type="EMBL" id="JARJLG010000101">
    <property type="protein sequence ID" value="KAJ7745818.1"/>
    <property type="molecule type" value="Genomic_DNA"/>
</dbReference>
<proteinExistence type="predicted"/>
<keyword evidence="3" id="KW-1185">Reference proteome</keyword>
<accession>A0AAD7N4R5</accession>
<protein>
    <recommendedName>
        <fullName evidence="1">Beta-ketoacyl synthase-like N-terminal domain-containing protein</fullName>
    </recommendedName>
</protein>
<evidence type="ECO:0000313" key="2">
    <source>
        <dbReference type="EMBL" id="KAJ7745818.1"/>
    </source>
</evidence>
<dbReference type="GO" id="GO:0016746">
    <property type="term" value="F:acyltransferase activity"/>
    <property type="evidence" value="ECO:0007669"/>
    <property type="project" value="InterPro"/>
</dbReference>
<gene>
    <name evidence="2" type="ORF">DFH07DRAFT_963172</name>
</gene>
<dbReference type="Pfam" id="PF00109">
    <property type="entry name" value="ketoacyl-synt"/>
    <property type="match status" value="1"/>
</dbReference>
<dbReference type="Proteomes" id="UP001215280">
    <property type="component" value="Unassembled WGS sequence"/>
</dbReference>
<dbReference type="InterPro" id="IPR016039">
    <property type="entry name" value="Thiolase-like"/>
</dbReference>
<dbReference type="AlphaFoldDB" id="A0AAD7N4R5"/>
<name>A0AAD7N4R5_9AGAR</name>
<dbReference type="InterPro" id="IPR014030">
    <property type="entry name" value="Ketoacyl_synth_N"/>
</dbReference>
<feature type="domain" description="Beta-ketoacyl synthase-like N-terminal" evidence="1">
    <location>
        <begin position="2"/>
        <end position="38"/>
    </location>
</feature>
<comment type="caution">
    <text evidence="2">The sequence shown here is derived from an EMBL/GenBank/DDBJ whole genome shotgun (WGS) entry which is preliminary data.</text>
</comment>